<sequence length="2158" mass="229377">QVVKSPWASWQFGMNYMYNNWSKAYKGRGDKAKKYPYEGIFTRSNDLFLRFVSPDSDAYTEYTALSTENFAHPATTSAIKKQRKNYGLEEVTILQEPIRKIEIAASVKPKEIVKNPVTVIPPKMVVNPVMPLNTPREPNPPTPPVIAIEKFNPVAPDPITVSLPTPPTFNIKLGSYRNYMRQLTLGNTDGGRHTGDGLSYDTSNDKIVTATDLGTPTVVYAWKSPSSYVAGANFDSALLKVFFDYTNFSSGNGGKTARVEGDITIDSIRGNIVDSDTTARPWNNQAFLVGGSRVATLDNATKNGATIVNVGTVNLVGPLVVGYEIQNDDVGRKKREIRNEGTITDKAEEGYRGIEGLGGLKVENDPTNPPTNPNELELELFLAPNLGGNLTGVFNQPGTGINLKRTKDIHNSDGTVTKGGYLGYKIGLILTHEYDDPSPSEDLYKLANASGGKISFTGKNSIGIQVFAPPKSSPNTKIEVENAGNMNLAGTGSYGLKVSSRILPESKIENKSGGKIIISGGNGQENSLSSGIAIIEDKVMSTNKSIRAYKDMIINKGTINVSGGQGNTGMVLITKANDNITNDTTGTINVTGTKNIGMRVDLGNVTTEESGTLTPEAINKGTINITAGDQNIGMVANKKDISGNKAVAMNTNSIRFFGEASKAIGMFASNGGEIVNNKDIKYDTIDLLETIGLVVNDKDSIGKNTGDISLNGTRVTGVYNRGSFEMTDGSITTSGAKSISLYSSGVNSKTEIKNGKIRAEGGALGLFADNNATVQLGDSADVNKKVVLEADGAGTLLFYNYTKSGTTYTSDGKFKINNENVVTGKLINGATAFYFKDTTPGKGSGQTSDKLNAMFNGSNNNKIKLELDDKSTLFVLDNTNPNTDYIPLSSVDINSINDFLGKNVEINTSLSSRNFKAYKATKASLSINSDIDLDNHSSTTIDKYYRVDFMNSNVRVETGKKITGSDSSIRDIAIAQANFDSATRNDSVKVTNKGNIEFSKKGATGIVVDYAQGINEGTIKMDAANSTGENSIAMFGASGSKLENTTNGTIELGTNGVGIWGANKISSSILTWSKNIDIANAGKIKGINGKSGIFGIYANNDITTHSGATSILSHSGTIDLSQNIKSTGIFMKNGILTSTGNIFVKEASVAVNATDSTVNVSGGTYIVGKESLGFKLTATSSGTLPVFNGIGGNINMTESGSVAYLLEGGTYNSGLGNNFIDNLALTSTNGYTYINVKNATLNYRNTKTINNDETIFVNSNATILELMNGTNLSSTKQKVTGIYATNGGSVDNAGKITLIGDNSSAMYATKDTITNVSTSLKNKNTGNIEVGKNGSAMYAIGSNAENEGMMTVGSGSVGMRTEGGILQNKLSGSISSTGVKVLGMSQSTGGNITNEGVITLTGDQSIGMQSEKASISGHEIKNTGSIIVGDSSSATTPSIGIYSANGINSKIINSKKVIAGNKSIGIYGKEIELGANSETSAGDAGIAVYSNKGLVTIQNVAKLKIGKSLGENQEGVVVYLAGDAQNLESKTSTVTIGNGSFGYVMTGQGNTITTGLLGNTEVISLGKDSMFLYSADKTGSITNYNHLKSIGDKNYGLYVSGAAENKGNIDFSVGIGNVGIYSYLKGAIAGTKPGLVQNYGEIKVSKSDISDPNHRKYGIGMAAGFTEEEPIGSGTKVLRGTGNIKNEVGGVIKVTDENSIGMYATGKGSVAENAGRIELSGNNRNIGMFIEEGAEGINTGTITTVGSGNKKQIGIAVMSGGILDNRGNIHIDAEDGYGILLAGAIIKNYGMFEITPEKYAEDKAGVENVLNFNQITAGSGAQKLKIIGATDMTKEMGDMSLDKIKIDAPAGIANATITVNGVVQKPVIADVQAIPNRVPNKIPTSSVGMYVDTSGINYTKPITNIGKLVGLTEADLIIGTEATNYTNGKYIQLSQEMIEPYNDMIRTSGIEKWSIYSGALTWMASITQLPDFSIRNAYLAKIPYTVFANDKNTTRDIYNFADGLEQRYGVEKIGARENQLFQKLNRIGNNEEILLHQAYDEMMGHQYANVQQRIQATGSILDKELKYLKKEWDTKSKDSNKIKAFGMRGEYKTDTAGVMDYSSHAQGFAYLHEKETVQLGNTTGWYAGLIHNKFKFKDIGKSEEEMLQAKWGVFKSTA</sequence>
<evidence type="ECO:0000313" key="1">
    <source>
        <dbReference type="EMBL" id="KDE73177.1"/>
    </source>
</evidence>
<comment type="caution">
    <text evidence="1">The sequence shown here is derived from an EMBL/GenBank/DDBJ whole genome shotgun (WGS) entry which is preliminary data.</text>
</comment>
<proteinExistence type="predicted"/>
<name>A0AB73C5F7_9FUSO</name>
<dbReference type="EMBL" id="JAAH01000031">
    <property type="protein sequence ID" value="KDE73177.1"/>
    <property type="molecule type" value="Genomic_DNA"/>
</dbReference>
<dbReference type="RefSeq" id="WP_035906274.1">
    <property type="nucleotide sequence ID" value="NZ_JAAH01000031.1"/>
</dbReference>
<feature type="non-terminal residue" evidence="1">
    <location>
        <position position="2158"/>
    </location>
</feature>
<organism evidence="1 2">
    <name type="scientific">Fusobacterium necrophorum DJ-2</name>
    <dbReference type="NCBI Taxonomy" id="1441737"/>
    <lineage>
        <taxon>Bacteria</taxon>
        <taxon>Fusobacteriati</taxon>
        <taxon>Fusobacteriota</taxon>
        <taxon>Fusobacteriia</taxon>
        <taxon>Fusobacteriales</taxon>
        <taxon>Fusobacteriaceae</taxon>
        <taxon>Fusobacterium</taxon>
    </lineage>
</organism>
<reference evidence="1 2" key="1">
    <citation type="submission" date="2014-01" db="EMBL/GenBank/DDBJ databases">
        <title>Comparative genomics of Fusobacterium necrophorum wild isolates.</title>
        <authorList>
            <person name="Kittichotirat W."/>
            <person name="Bumgarner R.E."/>
            <person name="Lawrence P."/>
        </authorList>
    </citation>
    <scope>NUCLEOTIDE SEQUENCE [LARGE SCALE GENOMIC DNA]</scope>
    <source>
        <strain evidence="1 2">DJ-2</strain>
    </source>
</reference>
<dbReference type="Proteomes" id="UP000027058">
    <property type="component" value="Unassembled WGS sequence"/>
</dbReference>
<protein>
    <submittedName>
        <fullName evidence="1">Membrane protein</fullName>
    </submittedName>
</protein>
<accession>A0AB73C5F7</accession>
<feature type="non-terminal residue" evidence="1">
    <location>
        <position position="1"/>
    </location>
</feature>
<gene>
    <name evidence="1" type="ORF">FUSO8_02350</name>
</gene>
<evidence type="ECO:0000313" key="2">
    <source>
        <dbReference type="Proteomes" id="UP000027058"/>
    </source>
</evidence>